<proteinExistence type="predicted"/>
<accession>A0AAJ0CD35</accession>
<comment type="subcellular location">
    <subcellularLocation>
        <location evidence="1">Cell inner membrane</location>
        <topology evidence="1">Multi-pass membrane protein</topology>
    </subcellularLocation>
</comment>
<keyword evidence="7 8" id="KW-0472">Membrane</keyword>
<feature type="transmembrane region" description="Helical" evidence="8">
    <location>
        <begin position="188"/>
        <end position="206"/>
    </location>
</feature>
<dbReference type="PANTHER" id="PTHR30574:SF1">
    <property type="entry name" value="SULPHUR TRANSPORT DOMAIN-CONTAINING PROTEIN"/>
    <property type="match status" value="1"/>
</dbReference>
<sequence>MATTVISGAAFGAAMAAAGFHEPSVVIAQLKFENWHMIQAFLAATATSAAIYAVAEHLGYVKISPRTSSPLSLFSKYDGNIIGGGLLGTGMALAGSCPGTLYAQLAAGVRTGFHALDGAIIGGILWSGVVSKFVNGLRERNNVKPARGVLNEQLGLSRATTLLLVECTCIGIITATALYTPVSPSTKISGAVGGLLIGGAQLVSVLSRKSMVGISGSYEEVGNFFWWVVRGGADANPKPASYNNIMFASGVAAGALGLLTWAPQLAAGPVHEVSPLLAMAGGVLMAIGSRLAGGCTSGHGISGISLLSVSSVMTIVSAFAAGGIVAPFVH</sequence>
<keyword evidence="5 8" id="KW-0812">Transmembrane</keyword>
<feature type="transmembrane region" description="Helical" evidence="8">
    <location>
        <begin position="115"/>
        <end position="134"/>
    </location>
</feature>
<gene>
    <name evidence="9" type="ORF">QQS21_011581</name>
</gene>
<feature type="transmembrane region" description="Helical" evidence="8">
    <location>
        <begin position="245"/>
        <end position="267"/>
    </location>
</feature>
<dbReference type="AlphaFoldDB" id="A0AAJ0CD35"/>
<evidence type="ECO:0000256" key="8">
    <source>
        <dbReference type="SAM" id="Phobius"/>
    </source>
</evidence>
<evidence type="ECO:0008006" key="11">
    <source>
        <dbReference type="Google" id="ProtNLM"/>
    </source>
</evidence>
<evidence type="ECO:0000256" key="4">
    <source>
        <dbReference type="ARBA" id="ARBA00022519"/>
    </source>
</evidence>
<evidence type="ECO:0000256" key="1">
    <source>
        <dbReference type="ARBA" id="ARBA00004429"/>
    </source>
</evidence>
<evidence type="ECO:0000313" key="10">
    <source>
        <dbReference type="Proteomes" id="UP001251528"/>
    </source>
</evidence>
<dbReference type="InterPro" id="IPR007272">
    <property type="entry name" value="Sulf_transp_TsuA/YedE"/>
</dbReference>
<feature type="transmembrane region" description="Helical" evidence="8">
    <location>
        <begin position="81"/>
        <end position="103"/>
    </location>
</feature>
<feature type="transmembrane region" description="Helical" evidence="8">
    <location>
        <begin position="273"/>
        <end position="292"/>
    </location>
</feature>
<evidence type="ECO:0000256" key="5">
    <source>
        <dbReference type="ARBA" id="ARBA00022692"/>
    </source>
</evidence>
<reference evidence="9" key="1">
    <citation type="submission" date="2023-06" db="EMBL/GenBank/DDBJ databases">
        <title>Conoideocrella luteorostrata (Hypocreales: Clavicipitaceae), a potential biocontrol fungus for elongate hemlock scale in United States Christmas tree production areas.</title>
        <authorList>
            <person name="Barrett H."/>
            <person name="Lovett B."/>
            <person name="Macias A.M."/>
            <person name="Stajich J.E."/>
            <person name="Kasson M.T."/>
        </authorList>
    </citation>
    <scope>NUCLEOTIDE SEQUENCE</scope>
    <source>
        <strain evidence="9">ARSEF 14590</strain>
    </source>
</reference>
<dbReference type="GO" id="GO:0005886">
    <property type="term" value="C:plasma membrane"/>
    <property type="evidence" value="ECO:0007669"/>
    <property type="project" value="UniProtKB-SubCell"/>
</dbReference>
<evidence type="ECO:0000313" key="9">
    <source>
        <dbReference type="EMBL" id="KAK2590731.1"/>
    </source>
</evidence>
<keyword evidence="10" id="KW-1185">Reference proteome</keyword>
<dbReference type="EMBL" id="JASWJB010000403">
    <property type="protein sequence ID" value="KAK2590731.1"/>
    <property type="molecule type" value="Genomic_DNA"/>
</dbReference>
<feature type="transmembrane region" description="Helical" evidence="8">
    <location>
        <begin position="38"/>
        <end position="60"/>
    </location>
</feature>
<dbReference type="Proteomes" id="UP001251528">
    <property type="component" value="Unassembled WGS sequence"/>
</dbReference>
<evidence type="ECO:0000256" key="7">
    <source>
        <dbReference type="ARBA" id="ARBA00023136"/>
    </source>
</evidence>
<evidence type="ECO:0000256" key="2">
    <source>
        <dbReference type="ARBA" id="ARBA00022448"/>
    </source>
</evidence>
<name>A0AAJ0CD35_9HYPO</name>
<feature type="transmembrane region" description="Helical" evidence="8">
    <location>
        <begin position="304"/>
        <end position="329"/>
    </location>
</feature>
<dbReference type="PANTHER" id="PTHR30574">
    <property type="entry name" value="INNER MEMBRANE PROTEIN YEDE"/>
    <property type="match status" value="1"/>
</dbReference>
<keyword evidence="4" id="KW-0997">Cell inner membrane</keyword>
<organism evidence="9 10">
    <name type="scientific">Conoideocrella luteorostrata</name>
    <dbReference type="NCBI Taxonomy" id="1105319"/>
    <lineage>
        <taxon>Eukaryota</taxon>
        <taxon>Fungi</taxon>
        <taxon>Dikarya</taxon>
        <taxon>Ascomycota</taxon>
        <taxon>Pezizomycotina</taxon>
        <taxon>Sordariomycetes</taxon>
        <taxon>Hypocreomycetidae</taxon>
        <taxon>Hypocreales</taxon>
        <taxon>Clavicipitaceae</taxon>
        <taxon>Conoideocrella</taxon>
    </lineage>
</organism>
<keyword evidence="3" id="KW-1003">Cell membrane</keyword>
<keyword evidence="6 8" id="KW-1133">Transmembrane helix</keyword>
<protein>
    <recommendedName>
        <fullName evidence="11">Sulphur transport domain-containing protein</fullName>
    </recommendedName>
</protein>
<evidence type="ECO:0000256" key="3">
    <source>
        <dbReference type="ARBA" id="ARBA00022475"/>
    </source>
</evidence>
<dbReference type="Pfam" id="PF04143">
    <property type="entry name" value="Sulf_transp"/>
    <property type="match status" value="1"/>
</dbReference>
<keyword evidence="2" id="KW-0813">Transport</keyword>
<evidence type="ECO:0000256" key="6">
    <source>
        <dbReference type="ARBA" id="ARBA00022989"/>
    </source>
</evidence>
<feature type="transmembrane region" description="Helical" evidence="8">
    <location>
        <begin position="155"/>
        <end position="182"/>
    </location>
</feature>
<comment type="caution">
    <text evidence="9">The sequence shown here is derived from an EMBL/GenBank/DDBJ whole genome shotgun (WGS) entry which is preliminary data.</text>
</comment>